<feature type="transmembrane region" description="Helical" evidence="1">
    <location>
        <begin position="116"/>
        <end position="135"/>
    </location>
</feature>
<dbReference type="PROSITE" id="PS51257">
    <property type="entry name" value="PROKAR_LIPOPROTEIN"/>
    <property type="match status" value="1"/>
</dbReference>
<keyword evidence="1" id="KW-0812">Transmembrane</keyword>
<sequence length="156" mass="16074">MKRTRLRVLALLALLGASCGWAIMSLGAQINGWPPAIALHGGIAAVVAALAILAFGYRVRRYQRDAKWVNPMRAALTVSAAQACSLTGALAAGAYLGALGFALGALGSPFMISLRWNTGACALGCLAWMVAGLIVERWCIVDNSDDSSEPGAGATA</sequence>
<feature type="transmembrane region" description="Helical" evidence="1">
    <location>
        <begin position="37"/>
        <end position="57"/>
    </location>
</feature>
<proteinExistence type="predicted"/>
<keyword evidence="1" id="KW-0472">Membrane</keyword>
<dbReference type="Pfam" id="PF11377">
    <property type="entry name" value="DUF3180"/>
    <property type="match status" value="1"/>
</dbReference>
<dbReference type="EMBL" id="CP097095">
    <property type="protein sequence ID" value="UQF79476.1"/>
    <property type="molecule type" value="Genomic_DNA"/>
</dbReference>
<evidence type="ECO:0000313" key="3">
    <source>
        <dbReference type="Proteomes" id="UP000830236"/>
    </source>
</evidence>
<dbReference type="AlphaFoldDB" id="A0A9E7AF24"/>
<reference evidence="2" key="1">
    <citation type="submission" date="2022-05" db="EMBL/GenBank/DDBJ databases">
        <title>Using nanopore sequencing to obtain complete genomes from saliva samples.</title>
        <authorList>
            <person name="Baker J.L."/>
        </authorList>
    </citation>
    <scope>NUCLEOTIDE SEQUENCE</scope>
    <source>
        <strain evidence="2">JCVI-JB-Ag32</strain>
    </source>
</reference>
<accession>A0A9E7AF24</accession>
<name>A0A9E7AF24_9ACTO</name>
<keyword evidence="1" id="KW-1133">Transmembrane helix</keyword>
<organism evidence="2 3">
    <name type="scientific">Actinomyces graevenitzii</name>
    <dbReference type="NCBI Taxonomy" id="55565"/>
    <lineage>
        <taxon>Bacteria</taxon>
        <taxon>Bacillati</taxon>
        <taxon>Actinomycetota</taxon>
        <taxon>Actinomycetes</taxon>
        <taxon>Actinomycetales</taxon>
        <taxon>Actinomycetaceae</taxon>
        <taxon>Actinomyces</taxon>
    </lineage>
</organism>
<evidence type="ECO:0000256" key="1">
    <source>
        <dbReference type="SAM" id="Phobius"/>
    </source>
</evidence>
<evidence type="ECO:0000313" key="2">
    <source>
        <dbReference type="EMBL" id="UQF79476.1"/>
    </source>
</evidence>
<dbReference type="InterPro" id="IPR021517">
    <property type="entry name" value="DUF3180"/>
</dbReference>
<dbReference type="KEGG" id="agh:M3I41_07780"/>
<feature type="transmembrane region" description="Helical" evidence="1">
    <location>
        <begin position="78"/>
        <end position="104"/>
    </location>
</feature>
<gene>
    <name evidence="2" type="ORF">M3I41_07780</name>
</gene>
<protein>
    <submittedName>
        <fullName evidence="2">DUF3180 domain-containing protein</fullName>
    </submittedName>
</protein>
<dbReference type="Proteomes" id="UP000830236">
    <property type="component" value="Chromosome"/>
</dbReference>